<name>A0A426YY53_ENSVE</name>
<organism evidence="3 4">
    <name type="scientific">Ensete ventricosum</name>
    <name type="common">Abyssinian banana</name>
    <name type="synonym">Musa ensete</name>
    <dbReference type="NCBI Taxonomy" id="4639"/>
    <lineage>
        <taxon>Eukaryota</taxon>
        <taxon>Viridiplantae</taxon>
        <taxon>Streptophyta</taxon>
        <taxon>Embryophyta</taxon>
        <taxon>Tracheophyta</taxon>
        <taxon>Spermatophyta</taxon>
        <taxon>Magnoliopsida</taxon>
        <taxon>Liliopsida</taxon>
        <taxon>Zingiberales</taxon>
        <taxon>Musaceae</taxon>
        <taxon>Ensete</taxon>
    </lineage>
</organism>
<accession>A0A426YY53</accession>
<gene>
    <name evidence="3" type="ORF">B296_00035297</name>
</gene>
<feature type="compositionally biased region" description="Low complexity" evidence="2">
    <location>
        <begin position="15"/>
        <end position="30"/>
    </location>
</feature>
<dbReference type="EMBL" id="AMZH03009525">
    <property type="protein sequence ID" value="RRT56667.1"/>
    <property type="molecule type" value="Genomic_DNA"/>
</dbReference>
<dbReference type="GO" id="GO:0009733">
    <property type="term" value="P:response to auxin"/>
    <property type="evidence" value="ECO:0007669"/>
    <property type="project" value="InterPro"/>
</dbReference>
<dbReference type="Pfam" id="PF02519">
    <property type="entry name" value="Auxin_inducible"/>
    <property type="match status" value="1"/>
</dbReference>
<evidence type="ECO:0000313" key="3">
    <source>
        <dbReference type="EMBL" id="RRT56667.1"/>
    </source>
</evidence>
<evidence type="ECO:0000256" key="1">
    <source>
        <dbReference type="ARBA" id="ARBA00006974"/>
    </source>
</evidence>
<evidence type="ECO:0000313" key="4">
    <source>
        <dbReference type="Proteomes" id="UP000287651"/>
    </source>
</evidence>
<evidence type="ECO:0000256" key="2">
    <source>
        <dbReference type="SAM" id="MobiDB-lite"/>
    </source>
</evidence>
<comment type="similarity">
    <text evidence="1">Belongs to the ARG7 family.</text>
</comment>
<feature type="region of interest" description="Disordered" evidence="2">
    <location>
        <begin position="1"/>
        <end position="47"/>
    </location>
</feature>
<dbReference type="PANTHER" id="PTHR35296:SF8">
    <property type="entry name" value="SMALL AUXIN-UP RNA-RELATED"/>
    <property type="match status" value="1"/>
</dbReference>
<dbReference type="InterPro" id="IPR003676">
    <property type="entry name" value="SAUR_fam"/>
</dbReference>
<protein>
    <recommendedName>
        <fullName evidence="5">Auxin-responsive protein</fullName>
    </recommendedName>
</protein>
<dbReference type="PANTHER" id="PTHR35296">
    <property type="entry name" value="EXPRESSED PROTEIN"/>
    <property type="match status" value="1"/>
</dbReference>
<proteinExistence type="inferred from homology"/>
<comment type="caution">
    <text evidence="3">The sequence shown here is derived from an EMBL/GenBank/DDBJ whole genome shotgun (WGS) entry which is preliminary data.</text>
</comment>
<dbReference type="AlphaFoldDB" id="A0A426YY53"/>
<evidence type="ECO:0008006" key="5">
    <source>
        <dbReference type="Google" id="ProtNLM"/>
    </source>
</evidence>
<reference evidence="3 4" key="1">
    <citation type="journal article" date="2014" name="Agronomy (Basel)">
        <title>A Draft Genome Sequence for Ensete ventricosum, the Drought-Tolerant Tree Against Hunger.</title>
        <authorList>
            <person name="Harrison J."/>
            <person name="Moore K.A."/>
            <person name="Paszkiewicz K."/>
            <person name="Jones T."/>
            <person name="Grant M."/>
            <person name="Ambacheew D."/>
            <person name="Muzemil S."/>
            <person name="Studholme D.J."/>
        </authorList>
    </citation>
    <scope>NUCLEOTIDE SEQUENCE [LARGE SCALE GENOMIC DNA]</scope>
</reference>
<dbReference type="Proteomes" id="UP000287651">
    <property type="component" value="Unassembled WGS sequence"/>
</dbReference>
<sequence>MSSRSFSPRGEKESPASGSSPAGDSSPTGDLQATGRTGERYRSVVGGPHTDQLVDWYVPPDTGPYRLMEKGLPPLDPSLGLGFPASSLRSKSTREEDELWPEDGAAISTDNGADEVAVFVGSSRRRYLVNSKHLNHPLLSALIDRSMHREIRIKCEVVLFDHLLWMLENAELDAADDAATLEELAELYAC</sequence>